<dbReference type="EMBL" id="GG692403">
    <property type="protein sequence ID" value="EER30741.1"/>
    <property type="molecule type" value="Genomic_DNA"/>
</dbReference>
<dbReference type="VEuPathDB" id="FungiDB:CTRG_05737"/>
<dbReference type="Pfam" id="PF00636">
    <property type="entry name" value="Ribonuclease_3"/>
    <property type="match status" value="1"/>
</dbReference>
<dbReference type="PROSITE" id="PS00517">
    <property type="entry name" value="RNASE_3_1"/>
    <property type="match status" value="1"/>
</dbReference>
<dbReference type="eggNOG" id="KOG1817">
    <property type="taxonomic scope" value="Eukaryota"/>
</dbReference>
<dbReference type="PANTHER" id="PTHR11207">
    <property type="entry name" value="RIBONUCLEASE III"/>
    <property type="match status" value="1"/>
</dbReference>
<evidence type="ECO:0000313" key="12">
    <source>
        <dbReference type="EMBL" id="EER30741.1"/>
    </source>
</evidence>
<evidence type="ECO:0000256" key="2">
    <source>
        <dbReference type="ARBA" id="ARBA00010183"/>
    </source>
</evidence>
<keyword evidence="6" id="KW-0378">Hydrolase</keyword>
<dbReference type="STRING" id="294747.C5MI44"/>
<evidence type="ECO:0000259" key="10">
    <source>
        <dbReference type="PROSITE" id="PS50137"/>
    </source>
</evidence>
<dbReference type="AlphaFoldDB" id="C5MI44"/>
<dbReference type="GO" id="GO:0030847">
    <property type="term" value="P:termination of RNA polymerase II transcription, exosome-dependent"/>
    <property type="evidence" value="ECO:0007669"/>
    <property type="project" value="UniProtKB-ARBA"/>
</dbReference>
<evidence type="ECO:0000256" key="3">
    <source>
        <dbReference type="ARBA" id="ARBA00012177"/>
    </source>
</evidence>
<dbReference type="PROSITE" id="PS50137">
    <property type="entry name" value="DS_RBD"/>
    <property type="match status" value="1"/>
</dbReference>
<evidence type="ECO:0000256" key="8">
    <source>
        <dbReference type="PROSITE-ProRule" id="PRU00266"/>
    </source>
</evidence>
<dbReference type="EC" id="3.1.26.3" evidence="3"/>
<dbReference type="InterPro" id="IPR040540">
    <property type="entry name" value="RNase_3_N"/>
</dbReference>
<feature type="compositionally biased region" description="Low complexity" evidence="9">
    <location>
        <begin position="44"/>
        <end position="84"/>
    </location>
</feature>
<dbReference type="InterPro" id="IPR044449">
    <property type="entry name" value="Rnt1/Pac1_DSRM_fungi"/>
</dbReference>
<dbReference type="Gene3D" id="3.30.160.20">
    <property type="match status" value="2"/>
</dbReference>
<reference evidence="12 13" key="1">
    <citation type="journal article" date="2009" name="Nature">
        <title>Evolution of pathogenicity and sexual reproduction in eight Candida genomes.</title>
        <authorList>
            <person name="Butler G."/>
            <person name="Rasmussen M.D."/>
            <person name="Lin M.F."/>
            <person name="Santos M.A."/>
            <person name="Sakthikumar S."/>
            <person name="Munro C.A."/>
            <person name="Rheinbay E."/>
            <person name="Grabherr M."/>
            <person name="Forche A."/>
            <person name="Reedy J.L."/>
            <person name="Agrafioti I."/>
            <person name="Arnaud M.B."/>
            <person name="Bates S."/>
            <person name="Brown A.J."/>
            <person name="Brunke S."/>
            <person name="Costanzo M.C."/>
            <person name="Fitzpatrick D.A."/>
            <person name="de Groot P.W."/>
            <person name="Harris D."/>
            <person name="Hoyer L.L."/>
            <person name="Hube B."/>
            <person name="Klis F.M."/>
            <person name="Kodira C."/>
            <person name="Lennard N."/>
            <person name="Logue M.E."/>
            <person name="Martin R."/>
            <person name="Neiman A.M."/>
            <person name="Nikolaou E."/>
            <person name="Quail M.A."/>
            <person name="Quinn J."/>
            <person name="Santos M.C."/>
            <person name="Schmitzberger F.F."/>
            <person name="Sherlock G."/>
            <person name="Shah P."/>
            <person name="Silverstein K.A."/>
            <person name="Skrzypek M.S."/>
            <person name="Soll D."/>
            <person name="Staggs R."/>
            <person name="Stansfield I."/>
            <person name="Stumpf M.P."/>
            <person name="Sudbery P.E."/>
            <person name="Srikantha T."/>
            <person name="Zeng Q."/>
            <person name="Berman J."/>
            <person name="Berriman M."/>
            <person name="Heitman J."/>
            <person name="Gow N.A."/>
            <person name="Lorenz M.C."/>
            <person name="Birren B.W."/>
            <person name="Kellis M."/>
            <person name="Cuomo C.A."/>
        </authorList>
    </citation>
    <scope>NUCLEOTIDE SEQUENCE [LARGE SCALE GENOMIC DNA]</scope>
    <source>
        <strain evidence="13">ATCC MYA-3404 / T1</strain>
    </source>
</reference>
<dbReference type="GO" id="GO:0006364">
    <property type="term" value="P:rRNA processing"/>
    <property type="evidence" value="ECO:0007669"/>
    <property type="project" value="InterPro"/>
</dbReference>
<keyword evidence="7 8" id="KW-0694">RNA-binding</keyword>
<keyword evidence="13" id="KW-1185">Reference proteome</keyword>
<proteinExistence type="inferred from homology"/>
<dbReference type="GO" id="GO:0034475">
    <property type="term" value="P:U4 snRNA 3'-end processing"/>
    <property type="evidence" value="ECO:0007669"/>
    <property type="project" value="UniProtKB-ARBA"/>
</dbReference>
<dbReference type="PROSITE" id="PS50142">
    <property type="entry name" value="RNASE_3_2"/>
    <property type="match status" value="1"/>
</dbReference>
<name>C5MI44_CANTT</name>
<dbReference type="Pfam" id="PF18497">
    <property type="entry name" value="RNase_3_N"/>
    <property type="match status" value="1"/>
</dbReference>
<organism evidence="12 13">
    <name type="scientific">Candida tropicalis (strain ATCC MYA-3404 / T1)</name>
    <name type="common">Yeast</name>
    <dbReference type="NCBI Taxonomy" id="294747"/>
    <lineage>
        <taxon>Eukaryota</taxon>
        <taxon>Fungi</taxon>
        <taxon>Dikarya</taxon>
        <taxon>Ascomycota</taxon>
        <taxon>Saccharomycotina</taxon>
        <taxon>Pichiomycetes</taxon>
        <taxon>Debaryomycetaceae</taxon>
        <taxon>Candida/Lodderomyces clade</taxon>
        <taxon>Candida</taxon>
    </lineage>
</organism>
<evidence type="ECO:0000256" key="5">
    <source>
        <dbReference type="ARBA" id="ARBA00022759"/>
    </source>
</evidence>
<dbReference type="GeneID" id="8300952"/>
<feature type="domain" description="RNase III" evidence="11">
    <location>
        <begin position="250"/>
        <end position="372"/>
    </location>
</feature>
<dbReference type="PANTHER" id="PTHR11207:SF0">
    <property type="entry name" value="RIBONUCLEASE 3"/>
    <property type="match status" value="1"/>
</dbReference>
<evidence type="ECO:0000256" key="7">
    <source>
        <dbReference type="ARBA" id="ARBA00022884"/>
    </source>
</evidence>
<dbReference type="GO" id="GO:0003725">
    <property type="term" value="F:double-stranded RNA binding"/>
    <property type="evidence" value="ECO:0007669"/>
    <property type="project" value="InterPro"/>
</dbReference>
<dbReference type="SMART" id="SM00358">
    <property type="entry name" value="DSRM"/>
    <property type="match status" value="1"/>
</dbReference>
<evidence type="ECO:0000256" key="6">
    <source>
        <dbReference type="ARBA" id="ARBA00022801"/>
    </source>
</evidence>
<keyword evidence="4" id="KW-0540">Nuclease</keyword>
<feature type="region of interest" description="Disordered" evidence="9">
    <location>
        <begin position="36"/>
        <end position="95"/>
    </location>
</feature>
<dbReference type="Gene3D" id="1.10.1520.10">
    <property type="entry name" value="Ribonuclease III domain"/>
    <property type="match status" value="1"/>
</dbReference>
<dbReference type="SUPFAM" id="SSF54768">
    <property type="entry name" value="dsRNA-binding domain-like"/>
    <property type="match status" value="2"/>
</dbReference>
<keyword evidence="5" id="KW-0255">Endonuclease</keyword>
<dbReference type="CDD" id="cd00593">
    <property type="entry name" value="RIBOc"/>
    <property type="match status" value="1"/>
</dbReference>
<dbReference type="OrthoDB" id="2392202at2759"/>
<comment type="similarity">
    <text evidence="2">Belongs to the ribonuclease III family.</text>
</comment>
<dbReference type="GO" id="GO:0005654">
    <property type="term" value="C:nucleoplasm"/>
    <property type="evidence" value="ECO:0007669"/>
    <property type="project" value="TreeGrafter"/>
</dbReference>
<dbReference type="KEGG" id="ctp:CTRG_05737"/>
<accession>C5MI44</accession>
<dbReference type="InterPro" id="IPR011907">
    <property type="entry name" value="RNase_III"/>
</dbReference>
<comment type="catalytic activity">
    <reaction evidence="1">
        <text>Endonucleolytic cleavage to 5'-phosphomonoester.</text>
        <dbReference type="EC" id="3.1.26.3"/>
    </reaction>
</comment>
<dbReference type="Proteomes" id="UP000002037">
    <property type="component" value="Unassembled WGS sequence"/>
</dbReference>
<dbReference type="FunFam" id="1.10.1520.10:FF:000001">
    <property type="entry name" value="Ribonuclease 3"/>
    <property type="match status" value="1"/>
</dbReference>
<gene>
    <name evidence="12" type="ORF">CTRG_05737</name>
</gene>
<feature type="domain" description="DRBM" evidence="10">
    <location>
        <begin position="405"/>
        <end position="472"/>
    </location>
</feature>
<evidence type="ECO:0000313" key="13">
    <source>
        <dbReference type="Proteomes" id="UP000002037"/>
    </source>
</evidence>
<evidence type="ECO:0000256" key="4">
    <source>
        <dbReference type="ARBA" id="ARBA00022722"/>
    </source>
</evidence>
<dbReference type="InterPro" id="IPR036389">
    <property type="entry name" value="RNase_III_sf"/>
</dbReference>
<evidence type="ECO:0000259" key="11">
    <source>
        <dbReference type="PROSITE" id="PS50142"/>
    </source>
</evidence>
<evidence type="ECO:0000256" key="9">
    <source>
        <dbReference type="SAM" id="MobiDB-lite"/>
    </source>
</evidence>
<dbReference type="RefSeq" id="XP_002551439.1">
    <property type="nucleotide sequence ID" value="XM_002551393.1"/>
</dbReference>
<feature type="region of interest" description="Disordered" evidence="9">
    <location>
        <begin position="506"/>
        <end position="525"/>
    </location>
</feature>
<dbReference type="HOGENOM" id="CLU_026251_1_0_1"/>
<sequence>MNNVVGKKKSSQWLYSLFNPFHLNTIQTPRTIPTEYSMKDMSSTGNTNTTETGQNENSLTSLDLESSISSSSSSSPLRSSKRSSPNPEPSFQKRTKLVNSKFDEVSILHEPLFDKSLPKNFNILDINKIEYAIKNLQKSINTIIEITPDIIEFKKLNESNDINNGRKLQITNNELISLSSRLKTLYKLKKIPIFDNIINSNIELNEEDIENLEKISNLNDSIIVKLPKNETISNINIKGIKNNLPELPKINDNKLFERVFTHKSFVNNKNYLNNSELLKLHNERLEFLGDSILNNLVTLIIFKEFNNCNEGELSKIRASLICNKTLLKFAYEYGFDTRLKSFINKEAIKSGDQKIYADVFEAYIGALGIERGNDLKEVQDWLIKLFEPLIFELKKDLNKEPLDNNAKSELYSLIGRTDMHPQYKVIEEGDGVEKKFIVSCMMNGEEIGKGVEKSIKDAGIRAAMEALKNKEMLGKYFLERQKIEKPVKQERMKRELMKKEARLKEMEQERINEKSNLPSTPPSPIRTDMFPIKVDLQAPIDSDSKGELYGLIGRKIGDKPEYINCTDSEGNFITELRIRGILICTTTDRSKKKSMARAASTLLNNKPALEQICKDFRTKDKAM</sequence>
<dbReference type="InterPro" id="IPR014720">
    <property type="entry name" value="dsRBD_dom"/>
</dbReference>
<dbReference type="Pfam" id="PF00035">
    <property type="entry name" value="dsrm"/>
    <property type="match status" value="2"/>
</dbReference>
<dbReference type="SUPFAM" id="SSF69065">
    <property type="entry name" value="RNase III domain-like"/>
    <property type="match status" value="1"/>
</dbReference>
<dbReference type="CDD" id="cd19876">
    <property type="entry name" value="DSRM_RNT1p-like"/>
    <property type="match status" value="1"/>
</dbReference>
<dbReference type="GO" id="GO:0004525">
    <property type="term" value="F:ribonuclease III activity"/>
    <property type="evidence" value="ECO:0007669"/>
    <property type="project" value="UniProtKB-EC"/>
</dbReference>
<dbReference type="HAMAP" id="MF_00104">
    <property type="entry name" value="RNase_III"/>
    <property type="match status" value="1"/>
</dbReference>
<protein>
    <recommendedName>
        <fullName evidence="3">ribonuclease III</fullName>
        <ecNumber evidence="3">3.1.26.3</ecNumber>
    </recommendedName>
</protein>
<evidence type="ECO:0000256" key="1">
    <source>
        <dbReference type="ARBA" id="ARBA00000109"/>
    </source>
</evidence>
<dbReference type="InterPro" id="IPR000999">
    <property type="entry name" value="RNase_III_dom"/>
</dbReference>
<dbReference type="SMART" id="SM00535">
    <property type="entry name" value="RIBOc"/>
    <property type="match status" value="1"/>
</dbReference>
<dbReference type="GO" id="GO:0034963">
    <property type="term" value="P:box C/D sno(s)RNA processing"/>
    <property type="evidence" value="ECO:0007669"/>
    <property type="project" value="UniProtKB-ARBA"/>
</dbReference>